<name>A0A849I521_9HYPH</name>
<organism evidence="3 4">
    <name type="scientific">Enterovirga aerilata</name>
    <dbReference type="NCBI Taxonomy" id="2730920"/>
    <lineage>
        <taxon>Bacteria</taxon>
        <taxon>Pseudomonadati</taxon>
        <taxon>Pseudomonadota</taxon>
        <taxon>Alphaproteobacteria</taxon>
        <taxon>Hyphomicrobiales</taxon>
        <taxon>Methylobacteriaceae</taxon>
        <taxon>Enterovirga</taxon>
    </lineage>
</organism>
<feature type="domain" description="SsuA/THI5-like" evidence="2">
    <location>
        <begin position="48"/>
        <end position="246"/>
    </location>
</feature>
<evidence type="ECO:0000313" key="3">
    <source>
        <dbReference type="EMBL" id="NNM71435.1"/>
    </source>
</evidence>
<dbReference type="Proteomes" id="UP000564885">
    <property type="component" value="Unassembled WGS sequence"/>
</dbReference>
<dbReference type="Pfam" id="PF09084">
    <property type="entry name" value="NMT1"/>
    <property type="match status" value="1"/>
</dbReference>
<dbReference type="GO" id="GO:0009228">
    <property type="term" value="P:thiamine biosynthetic process"/>
    <property type="evidence" value="ECO:0007669"/>
    <property type="project" value="InterPro"/>
</dbReference>
<proteinExistence type="predicted"/>
<dbReference type="PANTHER" id="PTHR31528:SF15">
    <property type="entry name" value="RIBOFLAVIN-BINDING PROTEIN RIBY"/>
    <property type="match status" value="1"/>
</dbReference>
<dbReference type="InterPro" id="IPR015168">
    <property type="entry name" value="SsuA/THI5"/>
</dbReference>
<dbReference type="SUPFAM" id="SSF53850">
    <property type="entry name" value="Periplasmic binding protein-like II"/>
    <property type="match status" value="1"/>
</dbReference>
<accession>A0A849I521</accession>
<keyword evidence="4" id="KW-1185">Reference proteome</keyword>
<feature type="signal peptide" evidence="1">
    <location>
        <begin position="1"/>
        <end position="23"/>
    </location>
</feature>
<dbReference type="RefSeq" id="WP_171216897.1">
    <property type="nucleotide sequence ID" value="NZ_JABEPP010000001.1"/>
</dbReference>
<evidence type="ECO:0000313" key="4">
    <source>
        <dbReference type="Proteomes" id="UP000564885"/>
    </source>
</evidence>
<dbReference type="InterPro" id="IPR027939">
    <property type="entry name" value="NMT1/THI5"/>
</dbReference>
<reference evidence="3 4" key="1">
    <citation type="submission" date="2020-04" db="EMBL/GenBank/DDBJ databases">
        <title>Enterovirga sp. isolate from soil.</title>
        <authorList>
            <person name="Chea S."/>
            <person name="Kim D.-U."/>
        </authorList>
    </citation>
    <scope>NUCLEOTIDE SEQUENCE [LARGE SCALE GENOMIC DNA]</scope>
    <source>
        <strain evidence="3 4">DB1703</strain>
    </source>
</reference>
<gene>
    <name evidence="3" type="ORF">HJG44_03365</name>
</gene>
<dbReference type="PANTHER" id="PTHR31528">
    <property type="entry name" value="4-AMINO-5-HYDROXYMETHYL-2-METHYLPYRIMIDINE PHOSPHATE SYNTHASE THI11-RELATED"/>
    <property type="match status" value="1"/>
</dbReference>
<feature type="chain" id="PRO_5032541103" evidence="1">
    <location>
        <begin position="24"/>
        <end position="335"/>
    </location>
</feature>
<dbReference type="Gene3D" id="3.40.190.10">
    <property type="entry name" value="Periplasmic binding protein-like II"/>
    <property type="match status" value="2"/>
</dbReference>
<dbReference type="EMBL" id="JABEPP010000001">
    <property type="protein sequence ID" value="NNM71435.1"/>
    <property type="molecule type" value="Genomic_DNA"/>
</dbReference>
<dbReference type="AlphaFoldDB" id="A0A849I521"/>
<comment type="caution">
    <text evidence="3">The sequence shown here is derived from an EMBL/GenBank/DDBJ whole genome shotgun (WGS) entry which is preliminary data.</text>
</comment>
<sequence>MTTQVTRRAVSAGLGALFGAASARPALSQAPERVTYLTPFGFLIDYAETMYGTSGGFFAKQGLDLVNEGGKGSAFGIQQLTAGNVLISRTGGTDLLKAYVRDPQLIAIAGVYPKDLFWVISHRDKPIQGSADLAGKTVGVISVGGATENLLDMMLAKASIPKSSVSREAAGNAPSAFELVKAGRLSGYIATHLTVHRLRSAGQPIHAWCIDEVAPSPGDLYVTTKRTVEERPETLVRFLRGVDATLAAIGATADTPALIASMSKLYDIPETKSPDRGVASLDFARTNFAAVHRAKLAVAPATFVSARDLMVAAGIIPEPKDDGYFTDAIRKKAFG</sequence>
<protein>
    <submittedName>
        <fullName evidence="3">ABC transporter substrate-binding protein</fullName>
    </submittedName>
</protein>
<evidence type="ECO:0000259" key="2">
    <source>
        <dbReference type="Pfam" id="PF09084"/>
    </source>
</evidence>
<evidence type="ECO:0000256" key="1">
    <source>
        <dbReference type="SAM" id="SignalP"/>
    </source>
</evidence>
<keyword evidence="1" id="KW-0732">Signal</keyword>